<reference evidence="2" key="1">
    <citation type="submission" date="2016-10" db="EMBL/GenBank/DDBJ databases">
        <authorList>
            <person name="Varghese N."/>
            <person name="Submissions S."/>
        </authorList>
    </citation>
    <scope>NUCLEOTIDE SEQUENCE [LARGE SCALE GENOMIC DNA]</scope>
    <source>
        <strain evidence="2">CGMCC 1.6199</strain>
    </source>
</reference>
<dbReference type="PROSITE" id="PS01229">
    <property type="entry name" value="COF_2"/>
    <property type="match status" value="1"/>
</dbReference>
<dbReference type="InterPro" id="IPR006379">
    <property type="entry name" value="HAD-SF_hydro_IIB"/>
</dbReference>
<dbReference type="GO" id="GO:0016791">
    <property type="term" value="F:phosphatase activity"/>
    <property type="evidence" value="ECO:0007669"/>
    <property type="project" value="TreeGrafter"/>
</dbReference>
<gene>
    <name evidence="1" type="ORF">SAMN05216244_0760</name>
</gene>
<dbReference type="AlphaFoldDB" id="A0A1G9MXD4"/>
<dbReference type="GO" id="GO:0000287">
    <property type="term" value="F:magnesium ion binding"/>
    <property type="evidence" value="ECO:0007669"/>
    <property type="project" value="TreeGrafter"/>
</dbReference>
<evidence type="ECO:0008006" key="3">
    <source>
        <dbReference type="Google" id="ProtNLM"/>
    </source>
</evidence>
<dbReference type="SUPFAM" id="SSF56784">
    <property type="entry name" value="HAD-like"/>
    <property type="match status" value="1"/>
</dbReference>
<dbReference type="STRING" id="482461.SAMN05216244_0760"/>
<organism evidence="1 2">
    <name type="scientific">Sediminibacillus halophilus</name>
    <dbReference type="NCBI Taxonomy" id="482461"/>
    <lineage>
        <taxon>Bacteria</taxon>
        <taxon>Bacillati</taxon>
        <taxon>Bacillota</taxon>
        <taxon>Bacilli</taxon>
        <taxon>Bacillales</taxon>
        <taxon>Bacillaceae</taxon>
        <taxon>Sediminibacillus</taxon>
    </lineage>
</organism>
<dbReference type="Proteomes" id="UP000182347">
    <property type="component" value="Unassembled WGS sequence"/>
</dbReference>
<dbReference type="SFLD" id="SFLDG01144">
    <property type="entry name" value="C2.B.4:_PGP_Like"/>
    <property type="match status" value="1"/>
</dbReference>
<dbReference type="Gene3D" id="3.30.1240.10">
    <property type="match status" value="1"/>
</dbReference>
<dbReference type="SFLD" id="SFLDG01140">
    <property type="entry name" value="C2.B:_Phosphomannomutase_and_P"/>
    <property type="match status" value="1"/>
</dbReference>
<dbReference type="PANTHER" id="PTHR10000">
    <property type="entry name" value="PHOSPHOSERINE PHOSPHATASE"/>
    <property type="match status" value="1"/>
</dbReference>
<accession>A0A1G9MXD4</accession>
<dbReference type="InterPro" id="IPR023214">
    <property type="entry name" value="HAD_sf"/>
</dbReference>
<dbReference type="Pfam" id="PF08282">
    <property type="entry name" value="Hydrolase_3"/>
    <property type="match status" value="1"/>
</dbReference>
<dbReference type="CDD" id="cd07517">
    <property type="entry name" value="HAD_HPP"/>
    <property type="match status" value="1"/>
</dbReference>
<evidence type="ECO:0000313" key="2">
    <source>
        <dbReference type="Proteomes" id="UP000182347"/>
    </source>
</evidence>
<dbReference type="GO" id="GO:0005829">
    <property type="term" value="C:cytosol"/>
    <property type="evidence" value="ECO:0007669"/>
    <property type="project" value="TreeGrafter"/>
</dbReference>
<dbReference type="RefSeq" id="WP_074597511.1">
    <property type="nucleotide sequence ID" value="NZ_FNHF01000001.1"/>
</dbReference>
<dbReference type="EMBL" id="FNHF01000001">
    <property type="protein sequence ID" value="SDL78773.1"/>
    <property type="molecule type" value="Genomic_DNA"/>
</dbReference>
<dbReference type="InterPro" id="IPR036412">
    <property type="entry name" value="HAD-like_sf"/>
</dbReference>
<name>A0A1G9MXD4_9BACI</name>
<dbReference type="NCBIfam" id="TIGR00099">
    <property type="entry name" value="Cof-subfamily"/>
    <property type="match status" value="1"/>
</dbReference>
<proteinExistence type="predicted"/>
<dbReference type="Gene3D" id="3.40.50.1000">
    <property type="entry name" value="HAD superfamily/HAD-like"/>
    <property type="match status" value="1"/>
</dbReference>
<keyword evidence="2" id="KW-1185">Reference proteome</keyword>
<protein>
    <recommendedName>
        <fullName evidence="3">Cof subfamily of IIB subfamily of haloacid dehalogenase superfamily/HAD-superfamily hydrolase, subfamily IIB</fullName>
    </recommendedName>
</protein>
<dbReference type="OrthoDB" id="9810101at2"/>
<dbReference type="PANTHER" id="PTHR10000:SF25">
    <property type="entry name" value="PHOSPHATASE YKRA-RELATED"/>
    <property type="match status" value="1"/>
</dbReference>
<dbReference type="NCBIfam" id="TIGR01484">
    <property type="entry name" value="HAD-SF-IIB"/>
    <property type="match status" value="1"/>
</dbReference>
<dbReference type="SFLD" id="SFLDS00003">
    <property type="entry name" value="Haloacid_Dehalogenase"/>
    <property type="match status" value="1"/>
</dbReference>
<dbReference type="InterPro" id="IPR000150">
    <property type="entry name" value="Cof"/>
</dbReference>
<evidence type="ECO:0000313" key="1">
    <source>
        <dbReference type="EMBL" id="SDL78773.1"/>
    </source>
</evidence>
<sequence>MVDKIVFLDIDGTIVDHEKKIPAETKQAVKSLKEQGVYVAIATGRAPFMIEDIRRELDIHSYVCFNGQYVVFEGETVYEHTLTVEQLNALSKKAEQSGHAMVFMNHEGMRASVKEDRFIADSLSSLKYAYPEVDPDYFYKKQIYQALLFCEDQEEKLYLDNDDSFTLIRWHDYSCDILPGGGSKAVGVEKLIEASGLSRAEAYAFGDGLNDIEMIKHVGTGVAMGNAVPELKAVADHVIGNVDEAGLAKGLMQIGLL</sequence>